<dbReference type="AlphaFoldDB" id="A0ABC9Z7P1"/>
<proteinExistence type="predicted"/>
<reference evidence="1 2" key="2">
    <citation type="journal article" date="2016" name="Genome Announc.">
        <title>Draft Genome Sequence of Erythromycin- and Oxytetracycline-Sensitive Nocardia seriolae Strain U-1 (NBRC 110359).</title>
        <authorList>
            <person name="Imajoh M."/>
            <person name="Sukeda M."/>
            <person name="Shimizu M."/>
            <person name="Yamane J."/>
            <person name="Ohnishi K."/>
            <person name="Oshima S."/>
        </authorList>
    </citation>
    <scope>NUCLEOTIDE SEQUENCE [LARGE SCALE GENOMIC DNA]</scope>
    <source>
        <strain evidence="1 2">U-1</strain>
    </source>
</reference>
<comment type="caution">
    <text evidence="1">The sequence shown here is derived from an EMBL/GenBank/DDBJ whole genome shotgun (WGS) entry which is preliminary data.</text>
</comment>
<protein>
    <submittedName>
        <fullName evidence="1">Uncharacterized protein</fullName>
    </submittedName>
</protein>
<evidence type="ECO:0000313" key="1">
    <source>
        <dbReference type="EMBL" id="GAP33113.1"/>
    </source>
</evidence>
<keyword evidence="2" id="KW-1185">Reference proteome</keyword>
<organism evidence="1 2">
    <name type="scientific">Nocardia seriolae</name>
    <dbReference type="NCBI Taxonomy" id="37332"/>
    <lineage>
        <taxon>Bacteria</taxon>
        <taxon>Bacillati</taxon>
        <taxon>Actinomycetota</taxon>
        <taxon>Actinomycetes</taxon>
        <taxon>Mycobacteriales</taxon>
        <taxon>Nocardiaceae</taxon>
        <taxon>Nocardia</taxon>
    </lineage>
</organism>
<dbReference type="EMBL" id="BBYQ01000210">
    <property type="protein sequence ID" value="GAP33113.1"/>
    <property type="molecule type" value="Genomic_DNA"/>
</dbReference>
<dbReference type="Proteomes" id="UP000037179">
    <property type="component" value="Unassembled WGS sequence"/>
</dbReference>
<name>A0ABC9Z7P1_9NOCA</name>
<accession>A0ABC9Z7P1</accession>
<sequence>MDLAEPMTGTTVPDGPIPTPAYVLAPCTVDMPVAAIAGMLCTESICLQFGHELSLFMCVPHYPAVYSPGTEPISAQRCRWTRW</sequence>
<reference evidence="2" key="1">
    <citation type="submission" date="2015-07" db="EMBL/GenBank/DDBJ databases">
        <title>Nocardia seriolae U-1 whole genome shotgun sequence.</title>
        <authorList>
            <person name="Imajoh M."/>
            <person name="Fukumoto Y."/>
            <person name="Sukeda M."/>
            <person name="Yamane J."/>
            <person name="Yamasaki K."/>
            <person name="Shimizu M."/>
            <person name="Ohnishi K."/>
            <person name="Oshima S."/>
        </authorList>
    </citation>
    <scope>NUCLEOTIDE SEQUENCE [LARGE SCALE GENOMIC DNA]</scope>
    <source>
        <strain evidence="2">U-1</strain>
    </source>
</reference>
<gene>
    <name evidence="1" type="ORF">NSK11_contig00210-0012</name>
</gene>
<evidence type="ECO:0000313" key="2">
    <source>
        <dbReference type="Proteomes" id="UP000037179"/>
    </source>
</evidence>